<dbReference type="EMBL" id="SSTD01001846">
    <property type="protein sequence ID" value="TYK29193.1"/>
    <property type="molecule type" value="Genomic_DNA"/>
</dbReference>
<protein>
    <recommendedName>
        <fullName evidence="3">Gag-protease polyprotein</fullName>
    </recommendedName>
</protein>
<accession>A0A5D3DZK7</accession>
<evidence type="ECO:0008006" key="3">
    <source>
        <dbReference type="Google" id="ProtNLM"/>
    </source>
</evidence>
<evidence type="ECO:0000313" key="1">
    <source>
        <dbReference type="EMBL" id="TYK29193.1"/>
    </source>
</evidence>
<gene>
    <name evidence="1" type="ORF">E5676_scaffold880G00030</name>
</gene>
<name>A0A5D3DZK7_CUCMM</name>
<evidence type="ECO:0000313" key="2">
    <source>
        <dbReference type="Proteomes" id="UP000321947"/>
    </source>
</evidence>
<dbReference type="Proteomes" id="UP000321947">
    <property type="component" value="Unassembled WGS sequence"/>
</dbReference>
<reference evidence="1 2" key="1">
    <citation type="submission" date="2019-08" db="EMBL/GenBank/DDBJ databases">
        <title>Draft genome sequences of two oriental melons (Cucumis melo L. var makuwa).</title>
        <authorList>
            <person name="Kwon S.-Y."/>
        </authorList>
    </citation>
    <scope>NUCLEOTIDE SEQUENCE [LARGE SCALE GENOMIC DNA]</scope>
    <source>
        <strain evidence="2">cv. Chang Bougi</strain>
        <tissue evidence="1">Leaf</tissue>
    </source>
</reference>
<sequence>MVPRGRPRQVRQVATDVPATRSINRAQAFGEMSSNPHELVGRGAEEGMFDCFPQKLDKRFSIERNKFMSLVQGDMIVIEYEKQFIELAMYALAFANDEVDKCKQFEEGLRAKT</sequence>
<organism evidence="1 2">
    <name type="scientific">Cucumis melo var. makuwa</name>
    <name type="common">Oriental melon</name>
    <dbReference type="NCBI Taxonomy" id="1194695"/>
    <lineage>
        <taxon>Eukaryota</taxon>
        <taxon>Viridiplantae</taxon>
        <taxon>Streptophyta</taxon>
        <taxon>Embryophyta</taxon>
        <taxon>Tracheophyta</taxon>
        <taxon>Spermatophyta</taxon>
        <taxon>Magnoliopsida</taxon>
        <taxon>eudicotyledons</taxon>
        <taxon>Gunneridae</taxon>
        <taxon>Pentapetalae</taxon>
        <taxon>rosids</taxon>
        <taxon>fabids</taxon>
        <taxon>Cucurbitales</taxon>
        <taxon>Cucurbitaceae</taxon>
        <taxon>Benincaseae</taxon>
        <taxon>Cucumis</taxon>
    </lineage>
</organism>
<proteinExistence type="predicted"/>
<comment type="caution">
    <text evidence="1">The sequence shown here is derived from an EMBL/GenBank/DDBJ whole genome shotgun (WGS) entry which is preliminary data.</text>
</comment>
<dbReference type="AlphaFoldDB" id="A0A5D3DZK7"/>